<proteinExistence type="predicted"/>
<accession>A0A645H900</accession>
<sequence length="76" mass="8116">MLSTANPYKFATDVLGAFEPAGKDNFANVDRLLALTKAPVPNGISGLKGKPELHLDVRSLDELPARVLSPVTDKTI</sequence>
<name>A0A645H900_9ZZZZ</name>
<organism evidence="1">
    <name type="scientific">bioreactor metagenome</name>
    <dbReference type="NCBI Taxonomy" id="1076179"/>
    <lineage>
        <taxon>unclassified sequences</taxon>
        <taxon>metagenomes</taxon>
        <taxon>ecological metagenomes</taxon>
    </lineage>
</organism>
<protein>
    <recommendedName>
        <fullName evidence="2">Threonine synthase</fullName>
    </recommendedName>
</protein>
<reference evidence="1" key="1">
    <citation type="submission" date="2019-08" db="EMBL/GenBank/DDBJ databases">
        <authorList>
            <person name="Kucharzyk K."/>
            <person name="Murdoch R.W."/>
            <person name="Higgins S."/>
            <person name="Loffler F."/>
        </authorList>
    </citation>
    <scope>NUCLEOTIDE SEQUENCE</scope>
</reference>
<evidence type="ECO:0000313" key="1">
    <source>
        <dbReference type="EMBL" id="MPN35501.1"/>
    </source>
</evidence>
<comment type="caution">
    <text evidence="1">The sequence shown here is derived from an EMBL/GenBank/DDBJ whole genome shotgun (WGS) entry which is preliminary data.</text>
</comment>
<dbReference type="EMBL" id="VSSQ01089133">
    <property type="protein sequence ID" value="MPN35501.1"/>
    <property type="molecule type" value="Genomic_DNA"/>
</dbReference>
<gene>
    <name evidence="1" type="ORF">SDC9_182999</name>
</gene>
<evidence type="ECO:0008006" key="2">
    <source>
        <dbReference type="Google" id="ProtNLM"/>
    </source>
</evidence>
<dbReference type="AlphaFoldDB" id="A0A645H900"/>